<evidence type="ECO:0000256" key="1">
    <source>
        <dbReference type="SAM" id="MobiDB-lite"/>
    </source>
</evidence>
<dbReference type="Proteomes" id="UP001500751">
    <property type="component" value="Unassembled WGS sequence"/>
</dbReference>
<dbReference type="Pfam" id="PF18604">
    <property type="entry name" value="PreAtp-grasp"/>
    <property type="match status" value="1"/>
</dbReference>
<dbReference type="Pfam" id="PF18105">
    <property type="entry name" value="PGM1_C"/>
    <property type="match status" value="1"/>
</dbReference>
<sequence length="481" mass="49434">MITPARPPGRPAAPYPNGQLSRPGAATRLKAMSSLVIGNRLPGPFAHRVVWFARSGDVVVLPSHPTGDFLDRVRRLAALPAGEPRIAVPPAGRQGAEWLDDDRLAVPGFVGELRMLAGARGVDRVLPVRGDAAVHRLARAAGLDGPPGAAADPAEQDGGLVGTPSQFRAVAGGTATPIPEGRVCAGPREAEDFVWRLLCGGRSALVRTGRGSEPGAADELIVPVGGRPGADAGTTVAIGDRETLAEYLDKNWRRYRGDEASPVVVEHYILDCGRLHIEFLAAPEGVSVLFHGHAPAAAPRDALVIPPRPELVPDLADFIGQATQVMATVRDLGHIGYGSLDAALTPSGRVLFTGLTCGLSAATHLDAVARLAVGTDYLDTRVLIVRDRVRWSALGAAEEVLAREGLGFDPRTRTGVLLTGDDLGAALGAGDGAVGGVRGPAGVFGPAGPSGQFLAVGRDHAHAGELEAGALTALGAAAPAG</sequence>
<dbReference type="InterPro" id="IPR040754">
    <property type="entry name" value="PreAtp-grasp"/>
</dbReference>
<evidence type="ECO:0000313" key="4">
    <source>
        <dbReference type="EMBL" id="GAA2048818.1"/>
    </source>
</evidence>
<evidence type="ECO:0008006" key="6">
    <source>
        <dbReference type="Google" id="ProtNLM"/>
    </source>
</evidence>
<accession>A0ABP5GS38</accession>
<keyword evidence="5" id="KW-1185">Reference proteome</keyword>
<protein>
    <recommendedName>
        <fullName evidence="6">ATP-grasp domain-containing protein</fullName>
    </recommendedName>
</protein>
<dbReference type="InterPro" id="IPR041356">
    <property type="entry name" value="PGM1_C"/>
</dbReference>
<feature type="domain" description="PGM1 C-terminal" evidence="2">
    <location>
        <begin position="399"/>
        <end position="468"/>
    </location>
</feature>
<evidence type="ECO:0000259" key="2">
    <source>
        <dbReference type="Pfam" id="PF18105"/>
    </source>
</evidence>
<proteinExistence type="predicted"/>
<organism evidence="4 5">
    <name type="scientific">Catenulispora yoronensis</name>
    <dbReference type="NCBI Taxonomy" id="450799"/>
    <lineage>
        <taxon>Bacteria</taxon>
        <taxon>Bacillati</taxon>
        <taxon>Actinomycetota</taxon>
        <taxon>Actinomycetes</taxon>
        <taxon>Catenulisporales</taxon>
        <taxon>Catenulisporaceae</taxon>
        <taxon>Catenulispora</taxon>
    </lineage>
</organism>
<gene>
    <name evidence="4" type="ORF">GCM10009839_63150</name>
</gene>
<dbReference type="EMBL" id="BAAAQN010000046">
    <property type="protein sequence ID" value="GAA2048818.1"/>
    <property type="molecule type" value="Genomic_DNA"/>
</dbReference>
<name>A0ABP5GS38_9ACTN</name>
<reference evidence="5" key="1">
    <citation type="journal article" date="2019" name="Int. J. Syst. Evol. Microbiol.">
        <title>The Global Catalogue of Microorganisms (GCM) 10K type strain sequencing project: providing services to taxonomists for standard genome sequencing and annotation.</title>
        <authorList>
            <consortium name="The Broad Institute Genomics Platform"/>
            <consortium name="The Broad Institute Genome Sequencing Center for Infectious Disease"/>
            <person name="Wu L."/>
            <person name="Ma J."/>
        </authorList>
    </citation>
    <scope>NUCLEOTIDE SEQUENCE [LARGE SCALE GENOMIC DNA]</scope>
    <source>
        <strain evidence="5">JCM 16014</strain>
    </source>
</reference>
<evidence type="ECO:0000313" key="5">
    <source>
        <dbReference type="Proteomes" id="UP001500751"/>
    </source>
</evidence>
<comment type="caution">
    <text evidence="4">The sequence shown here is derived from an EMBL/GenBank/DDBJ whole genome shotgun (WGS) entry which is preliminary data.</text>
</comment>
<feature type="region of interest" description="Disordered" evidence="1">
    <location>
        <begin position="1"/>
        <end position="23"/>
    </location>
</feature>
<feature type="domain" description="Pre ATP-grasp" evidence="3">
    <location>
        <begin position="46"/>
        <end position="143"/>
    </location>
</feature>
<feature type="compositionally biased region" description="Pro residues" evidence="1">
    <location>
        <begin position="1"/>
        <end position="14"/>
    </location>
</feature>
<dbReference type="SUPFAM" id="SSF56059">
    <property type="entry name" value="Glutathione synthetase ATP-binding domain-like"/>
    <property type="match status" value="1"/>
</dbReference>
<evidence type="ECO:0000259" key="3">
    <source>
        <dbReference type="Pfam" id="PF18604"/>
    </source>
</evidence>